<feature type="region of interest" description="Disordered" evidence="6">
    <location>
        <begin position="1045"/>
        <end position="1066"/>
    </location>
</feature>
<dbReference type="GO" id="GO:0008017">
    <property type="term" value="F:microtubule binding"/>
    <property type="evidence" value="ECO:0007669"/>
    <property type="project" value="InterPro"/>
</dbReference>
<evidence type="ECO:0000256" key="1">
    <source>
        <dbReference type="ARBA" id="ARBA00004245"/>
    </source>
</evidence>
<comment type="subcellular location">
    <subcellularLocation>
        <location evidence="1">Cytoplasm</location>
        <location evidence="1">Cytoskeleton</location>
    </subcellularLocation>
</comment>
<dbReference type="Pfam" id="PF00225">
    <property type="entry name" value="Kinesin"/>
    <property type="match status" value="1"/>
</dbReference>
<evidence type="ECO:0000256" key="5">
    <source>
        <dbReference type="PROSITE-ProRule" id="PRU00283"/>
    </source>
</evidence>
<keyword evidence="2" id="KW-0547">Nucleotide-binding</keyword>
<name>A0A3B4H560_9CICH</name>
<dbReference type="InterPro" id="IPR036961">
    <property type="entry name" value="Kinesin_motor_dom_sf"/>
</dbReference>
<dbReference type="InterPro" id="IPR027640">
    <property type="entry name" value="Kinesin-like_fam"/>
</dbReference>
<organism evidence="8">
    <name type="scientific">Pundamilia nyererei</name>
    <dbReference type="NCBI Taxonomy" id="303518"/>
    <lineage>
        <taxon>Eukaryota</taxon>
        <taxon>Metazoa</taxon>
        <taxon>Chordata</taxon>
        <taxon>Craniata</taxon>
        <taxon>Vertebrata</taxon>
        <taxon>Euteleostomi</taxon>
        <taxon>Actinopterygii</taxon>
        <taxon>Neopterygii</taxon>
        <taxon>Teleostei</taxon>
        <taxon>Neoteleostei</taxon>
        <taxon>Acanthomorphata</taxon>
        <taxon>Ovalentaria</taxon>
        <taxon>Cichlomorphae</taxon>
        <taxon>Cichliformes</taxon>
        <taxon>Cichlidae</taxon>
        <taxon>African cichlids</taxon>
        <taxon>Pseudocrenilabrinae</taxon>
        <taxon>Haplochromini</taxon>
        <taxon>Pundamilia</taxon>
    </lineage>
</organism>
<proteinExistence type="inferred from homology"/>
<evidence type="ECO:0000256" key="6">
    <source>
        <dbReference type="SAM" id="MobiDB-lite"/>
    </source>
</evidence>
<keyword evidence="4" id="KW-0206">Cytoskeleton</keyword>
<comment type="similarity">
    <text evidence="5">Belongs to the TRAFAC class myosin-kinesin ATPase superfamily. Kinesin family.</text>
</comment>
<dbReference type="SMART" id="SM00129">
    <property type="entry name" value="KISc"/>
    <property type="match status" value="1"/>
</dbReference>
<comment type="caution">
    <text evidence="5">Lacks conserved residue(s) required for the propagation of feature annotation.</text>
</comment>
<evidence type="ECO:0000256" key="2">
    <source>
        <dbReference type="ARBA" id="ARBA00022741"/>
    </source>
</evidence>
<dbReference type="Gene3D" id="3.40.850.10">
    <property type="entry name" value="Kinesin motor domain"/>
    <property type="match status" value="1"/>
</dbReference>
<feature type="compositionally biased region" description="Polar residues" evidence="6">
    <location>
        <begin position="1219"/>
        <end position="1240"/>
    </location>
</feature>
<dbReference type="GO" id="GO:0007018">
    <property type="term" value="P:microtubule-based movement"/>
    <property type="evidence" value="ECO:0007669"/>
    <property type="project" value="InterPro"/>
</dbReference>
<dbReference type="SUPFAM" id="SSF52540">
    <property type="entry name" value="P-loop containing nucleoside triphosphate hydrolases"/>
    <property type="match status" value="1"/>
</dbReference>
<reference evidence="8" key="1">
    <citation type="submission" date="2023-09" db="UniProtKB">
        <authorList>
            <consortium name="Ensembl"/>
        </authorList>
    </citation>
    <scope>IDENTIFICATION</scope>
</reference>
<dbReference type="GO" id="GO:0003777">
    <property type="term" value="F:microtubule motor activity"/>
    <property type="evidence" value="ECO:0007669"/>
    <property type="project" value="InterPro"/>
</dbReference>
<feature type="compositionally biased region" description="Polar residues" evidence="6">
    <location>
        <begin position="1097"/>
        <end position="1106"/>
    </location>
</feature>
<feature type="compositionally biased region" description="Basic and acidic residues" evidence="6">
    <location>
        <begin position="1048"/>
        <end position="1065"/>
    </location>
</feature>
<dbReference type="InterPro" id="IPR001752">
    <property type="entry name" value="Kinesin_motor_dom"/>
</dbReference>
<feature type="region of interest" description="Disordered" evidence="6">
    <location>
        <begin position="658"/>
        <end position="677"/>
    </location>
</feature>
<feature type="region of interest" description="Disordered" evidence="6">
    <location>
        <begin position="1287"/>
        <end position="1339"/>
    </location>
</feature>
<evidence type="ECO:0000259" key="7">
    <source>
        <dbReference type="PROSITE" id="PS50067"/>
    </source>
</evidence>
<dbReference type="Ensembl" id="ENSPNYT00000029396.1">
    <property type="protein sequence ID" value="ENSPNYP00000028698.1"/>
    <property type="gene ID" value="ENSPNYG00000021572.1"/>
</dbReference>
<dbReference type="PANTHER" id="PTHR21608:SF8">
    <property type="entry name" value="KINESIN-LIKE PROTEIN KIF26B"/>
    <property type="match status" value="1"/>
</dbReference>
<dbReference type="PANTHER" id="PTHR21608">
    <property type="entry name" value="KINESIN-LIKE PROTEIN CG14535"/>
    <property type="match status" value="1"/>
</dbReference>
<feature type="region of interest" description="Disordered" evidence="6">
    <location>
        <begin position="1214"/>
        <end position="1273"/>
    </location>
</feature>
<dbReference type="GO" id="GO:0005524">
    <property type="term" value="F:ATP binding"/>
    <property type="evidence" value="ECO:0007669"/>
    <property type="project" value="UniProtKB-KW"/>
</dbReference>
<feature type="region of interest" description="Disordered" evidence="6">
    <location>
        <begin position="1000"/>
        <end position="1021"/>
    </location>
</feature>
<feature type="compositionally biased region" description="Low complexity" evidence="6">
    <location>
        <begin position="1295"/>
        <end position="1318"/>
    </location>
</feature>
<feature type="compositionally biased region" description="Low complexity" evidence="6">
    <location>
        <begin position="661"/>
        <end position="677"/>
    </location>
</feature>
<evidence type="ECO:0000256" key="4">
    <source>
        <dbReference type="ARBA" id="ARBA00023212"/>
    </source>
</evidence>
<feature type="domain" description="Kinesin motor" evidence="7">
    <location>
        <begin position="50"/>
        <end position="381"/>
    </location>
</feature>
<dbReference type="InterPro" id="IPR027417">
    <property type="entry name" value="P-loop_NTPase"/>
</dbReference>
<evidence type="ECO:0000313" key="8">
    <source>
        <dbReference type="Ensembl" id="ENSPNYP00000028698.1"/>
    </source>
</evidence>
<accession>A0A3B4H560</accession>
<keyword evidence="3" id="KW-0067">ATP-binding</keyword>
<protein>
    <submittedName>
        <fullName evidence="8">Kinesin-like protein KIF26B</fullName>
    </submittedName>
</protein>
<dbReference type="GO" id="GO:0005856">
    <property type="term" value="C:cytoskeleton"/>
    <property type="evidence" value="ECO:0007669"/>
    <property type="project" value="UniProtKB-SubCell"/>
</dbReference>
<feature type="compositionally biased region" description="Polar residues" evidence="6">
    <location>
        <begin position="1006"/>
        <end position="1020"/>
    </location>
</feature>
<evidence type="ECO:0000256" key="3">
    <source>
        <dbReference type="ARBA" id="ARBA00022840"/>
    </source>
</evidence>
<feature type="compositionally biased region" description="Low complexity" evidence="6">
    <location>
        <begin position="774"/>
        <end position="794"/>
    </location>
</feature>
<dbReference type="GeneTree" id="ENSGT00940000156992"/>
<dbReference type="PROSITE" id="PS50067">
    <property type="entry name" value="KINESIN_MOTOR_2"/>
    <property type="match status" value="1"/>
</dbReference>
<keyword evidence="4" id="KW-0963">Cytoplasm</keyword>
<feature type="region of interest" description="Disordered" evidence="6">
    <location>
        <begin position="1081"/>
        <end position="1176"/>
    </location>
</feature>
<sequence length="1466" mass="160392">LLMEWNWKLSLTLRKKGHASDPAPSQLSTCFREIIQKNPPPVPTCLLQAHIKLICTTLKRQPPVLRIDPSKKRVTIVEPVTKSHQRATMTLGRDGKSQLKTFTFDSAYPQESSQAEVCAGVLADVIRCVLSGSDACVLGLGCADVGDGENIGKLGLIPCAISWLYSAIERRRERTWTDLSVSVSAIELCCGEEDTLRDLLGEVVPSLGSIHDSPKAHIKVQEDPVYGVQVELKAPTAERAASLLDAAVAARRHSDFITYLCDSSIMFFTLHVQPPRTESSTIGKGCSSRGATKLTMIDVCSGMRGVNKNKPPHSELGPIVLSLLSGQKSTANKSGKLTLLLRESLGHTNCHTTVIAQIMDSLAHLQENFSTIQLASRFRRTQKRTKSTSCSPCARSLTREKKGLQSFSLRAFHSTDEVDVDIRPFRLRDELDERSSSEQSCDTVIQIDSDGSVHPRSAPRQAQPEFVPIIPSLHPNKADLDDPEFAALLQEKQPERDCLKCDTFAQLQERLGCIDGSEMTMDVLRSSLKGACLNNVTVKSQHPEESVKRADTEAPQTLLNKGLNGAGDSFQREDSGLYDCEECSATSSSEELLNQTLGLNATCRSEPSNTRTLKSGNGVSSKRFNVEAKVTAGASSLALEPSHKQDRAETADWFKTDKRTSPVGKSSPISPSSTCSSSHSLAKSVVLGDVLNSHPKQDVKEMKATITVTVQQPLDLKGQDELVFSMVEEVTISGAYDRARTGGNIICIRDGAHSQAHAEDSASSQPIQIISNVSEESAAPGSSGAPESSAAHPAGTEKSQHQVRREKRVLPSFINPMLINTDLDCDLDCAKDNESHCETLAGVRSESESKRNTARCSEDREVLQEKCAPVASQKHVKKTDKSCSQMSYEPVVLEHFSFCNKPPDNKTCEQTNTDKAHPRDRGHVYSSNTAELSEGTEITCRDTPKRTGESPGCQETILCSYSTGSLPRAWQSAKHQDAHLVDSRGLTSSTPCSPRVTLERRKARQHSPTNHNLYISSPQRYGTDFKQDPGATFRKGIGSVIDKSTSAVKRDNTSRRLRSPMEESGRLFSAKLQQLARRTSSLGRIPRDFPALERGGSNASVSSRGNCTFPRASRSPRKNPRSEHHFFPSENPATQSSRHIHSKLSAVGKLKTSSPKVRRSSAPSIKNPGVSHKTLQDSINHSASLRTPSQSSTSSSTKSAIQGFVNGRLSDFLKERAPSPTTGGSDQTTSLPSPYSQLTSPRMPDHLSGHASDTTSVLSGDLPPAMGKTSLHFSNRNSLVSSGYDSMVRDSEATGSSTSARDSVSDRSASLLSAARSGRPSRRRGGTQQRHLSHDSPLTLRRSASGLRSRWMDQGIPEAYEIKVYEIDNVQRMQERAGAGKQVLARTKCTRHTDPYCPSPVDLWQTFEVDSLEHLEALELVTARLERKVSLCKANVMMVTCFDGVAGRRRKKRRRKTADHRFTKRY</sequence>
<feature type="region of interest" description="Disordered" evidence="6">
    <location>
        <begin position="774"/>
        <end position="805"/>
    </location>
</feature>